<keyword evidence="7" id="KW-0574">Periplasm</keyword>
<dbReference type="PANTHER" id="PTHR42953">
    <property type="entry name" value="HIGH-AFFINITY ZINC UPTAKE SYSTEM PROTEIN ZNUA-RELATED"/>
    <property type="match status" value="1"/>
</dbReference>
<dbReference type="GO" id="GO:0006829">
    <property type="term" value="P:zinc ion transport"/>
    <property type="evidence" value="ECO:0007669"/>
    <property type="project" value="UniProtKB-KW"/>
</dbReference>
<dbReference type="Proteomes" id="UP000189660">
    <property type="component" value="Chromosome"/>
</dbReference>
<evidence type="ECO:0000256" key="10">
    <source>
        <dbReference type="ARBA" id="ARBA00023065"/>
    </source>
</evidence>
<keyword evidence="14" id="KW-1185">Reference proteome</keyword>
<evidence type="ECO:0000256" key="6">
    <source>
        <dbReference type="ARBA" id="ARBA00022729"/>
    </source>
</evidence>
<evidence type="ECO:0000256" key="4">
    <source>
        <dbReference type="ARBA" id="ARBA00022448"/>
    </source>
</evidence>
<dbReference type="Gene3D" id="3.40.50.1980">
    <property type="entry name" value="Nitrogenase molybdenum iron protein domain"/>
    <property type="match status" value="2"/>
</dbReference>
<dbReference type="AlphaFoldDB" id="A0A1U9MDI8"/>
<comment type="similarity">
    <text evidence="2">Belongs to the bacterial solute-binding protein 9 family.</text>
</comment>
<keyword evidence="9" id="KW-0864">Zinc transport</keyword>
<organism evidence="13 14">
    <name type="scientific">Bartonella apihabitans</name>
    <dbReference type="NCBI Taxonomy" id="2750929"/>
    <lineage>
        <taxon>Bacteria</taxon>
        <taxon>Pseudomonadati</taxon>
        <taxon>Pseudomonadota</taxon>
        <taxon>Alphaproteobacteria</taxon>
        <taxon>Hyphomicrobiales</taxon>
        <taxon>Bartonellaceae</taxon>
        <taxon>Bartonella</taxon>
    </lineage>
</organism>
<dbReference type="EMBL" id="CP015820">
    <property type="protein sequence ID" value="AQT43347.1"/>
    <property type="molecule type" value="Genomic_DNA"/>
</dbReference>
<evidence type="ECO:0000256" key="5">
    <source>
        <dbReference type="ARBA" id="ARBA00022723"/>
    </source>
</evidence>
<feature type="signal peptide" evidence="12">
    <location>
        <begin position="1"/>
        <end position="24"/>
    </location>
</feature>
<dbReference type="InterPro" id="IPR035520">
    <property type="entry name" value="ZnuA"/>
</dbReference>
<keyword evidence="5" id="KW-0479">Metal-binding</keyword>
<dbReference type="KEGG" id="bapa:BBC0178_019040"/>
<keyword evidence="8" id="KW-0862">Zinc</keyword>
<dbReference type="GO" id="GO:0042597">
    <property type="term" value="C:periplasmic space"/>
    <property type="evidence" value="ECO:0007669"/>
    <property type="project" value="UniProtKB-SubCell"/>
</dbReference>
<proteinExistence type="inferred from homology"/>
<evidence type="ECO:0000256" key="2">
    <source>
        <dbReference type="ARBA" id="ARBA00011028"/>
    </source>
</evidence>
<dbReference type="InterPro" id="IPR050492">
    <property type="entry name" value="Bact_metal-bind_prot9"/>
</dbReference>
<evidence type="ECO:0000256" key="1">
    <source>
        <dbReference type="ARBA" id="ARBA00004418"/>
    </source>
</evidence>
<dbReference type="GO" id="GO:0046872">
    <property type="term" value="F:metal ion binding"/>
    <property type="evidence" value="ECO:0007669"/>
    <property type="project" value="UniProtKB-KW"/>
</dbReference>
<comment type="subcellular location">
    <subcellularLocation>
        <location evidence="1">Periplasm</location>
    </subcellularLocation>
</comment>
<protein>
    <recommendedName>
        <fullName evidence="3">High-affinity zinc uptake system protein ZnuA</fullName>
    </recommendedName>
</protein>
<keyword evidence="6 12" id="KW-0732">Signal</keyword>
<keyword evidence="10" id="KW-0406">Ion transport</keyword>
<dbReference type="CDD" id="cd01019">
    <property type="entry name" value="ZnuA"/>
    <property type="match status" value="1"/>
</dbReference>
<sequence length="311" mass="33949">MFRSLFYVLFACPLIFLSGLSAQASSVPHVVVSIKPLHSLVAAVMGKLGTPALIVKQAGSEHGYALKPSDAKILSEADIIFIANPDMELFLVKPIENLGVKDRMIALSAAPGVELLPIREGGLFEDHGDDHNHGGDTAHAMDFHFWLDPENARKVVAYVADVLAKKDPDHAEIYHNNANAYDKVIVETEQNIKQSVAPVSDENFIVFHDAYQYFEHRFGLHAIGSVALDPERQPGAQRISAIKNTILQQKAVCVFAEPQYPNKLVDIVIESTPAKVGMLDPLGQSLPEGAGLYPELIANLADNLVNCLTRK</sequence>
<evidence type="ECO:0000256" key="8">
    <source>
        <dbReference type="ARBA" id="ARBA00022833"/>
    </source>
</evidence>
<dbReference type="InterPro" id="IPR006127">
    <property type="entry name" value="ZnuA-like"/>
</dbReference>
<dbReference type="PANTHER" id="PTHR42953:SF3">
    <property type="entry name" value="HIGH-AFFINITY ZINC UPTAKE SYSTEM PROTEIN ZNUA"/>
    <property type="match status" value="1"/>
</dbReference>
<dbReference type="Pfam" id="PF01297">
    <property type="entry name" value="ZnuA"/>
    <property type="match status" value="1"/>
</dbReference>
<evidence type="ECO:0000313" key="13">
    <source>
        <dbReference type="EMBL" id="AQT43347.1"/>
    </source>
</evidence>
<evidence type="ECO:0000256" key="11">
    <source>
        <dbReference type="ARBA" id="ARBA00023157"/>
    </source>
</evidence>
<evidence type="ECO:0000313" key="14">
    <source>
        <dbReference type="Proteomes" id="UP000189660"/>
    </source>
</evidence>
<evidence type="ECO:0000256" key="9">
    <source>
        <dbReference type="ARBA" id="ARBA00022906"/>
    </source>
</evidence>
<evidence type="ECO:0000256" key="12">
    <source>
        <dbReference type="SAM" id="SignalP"/>
    </source>
</evidence>
<keyword evidence="4" id="KW-0813">Transport</keyword>
<gene>
    <name evidence="13" type="ORF">BBC0178_019040</name>
</gene>
<keyword evidence="11" id="KW-1015">Disulfide bond</keyword>
<evidence type="ECO:0000256" key="7">
    <source>
        <dbReference type="ARBA" id="ARBA00022764"/>
    </source>
</evidence>
<reference evidence="13 14" key="1">
    <citation type="submission" date="2016-11" db="EMBL/GenBank/DDBJ databases">
        <title>Comparative genomics of Bartonella apis.</title>
        <authorList>
            <person name="Engel P."/>
        </authorList>
    </citation>
    <scope>NUCLEOTIDE SEQUENCE [LARGE SCALE GENOMIC DNA]</scope>
    <source>
        <strain evidence="13 14">BBC0178</strain>
    </source>
</reference>
<name>A0A1U9MDI8_9HYPH</name>
<accession>A0A1U9MDI8</accession>
<dbReference type="SUPFAM" id="SSF53807">
    <property type="entry name" value="Helical backbone' metal receptor"/>
    <property type="match status" value="1"/>
</dbReference>
<feature type="chain" id="PRO_5013364377" description="High-affinity zinc uptake system protein ZnuA" evidence="12">
    <location>
        <begin position="25"/>
        <end position="311"/>
    </location>
</feature>
<evidence type="ECO:0000256" key="3">
    <source>
        <dbReference type="ARBA" id="ARBA00015915"/>
    </source>
</evidence>